<name>A0A1B6HPL2_9HEMI</name>
<gene>
    <name evidence="1" type="ORF">g.57389</name>
</gene>
<accession>A0A1B6HPL2</accession>
<dbReference type="AlphaFoldDB" id="A0A1B6HPL2"/>
<evidence type="ECO:0000313" key="1">
    <source>
        <dbReference type="EMBL" id="JAS76619.1"/>
    </source>
</evidence>
<evidence type="ECO:0008006" key="2">
    <source>
        <dbReference type="Google" id="ProtNLM"/>
    </source>
</evidence>
<organism evidence="1">
    <name type="scientific">Homalodisca liturata</name>
    <dbReference type="NCBI Taxonomy" id="320908"/>
    <lineage>
        <taxon>Eukaryota</taxon>
        <taxon>Metazoa</taxon>
        <taxon>Ecdysozoa</taxon>
        <taxon>Arthropoda</taxon>
        <taxon>Hexapoda</taxon>
        <taxon>Insecta</taxon>
        <taxon>Pterygota</taxon>
        <taxon>Neoptera</taxon>
        <taxon>Paraneoptera</taxon>
        <taxon>Hemiptera</taxon>
        <taxon>Auchenorrhyncha</taxon>
        <taxon>Membracoidea</taxon>
        <taxon>Cicadellidae</taxon>
        <taxon>Cicadellinae</taxon>
        <taxon>Proconiini</taxon>
        <taxon>Homalodisca</taxon>
    </lineage>
</organism>
<feature type="non-terminal residue" evidence="1">
    <location>
        <position position="1"/>
    </location>
</feature>
<protein>
    <recommendedName>
        <fullName evidence="2">Reverse transcriptase domain-containing protein</fullName>
    </recommendedName>
</protein>
<sequence>KILTKWAHDKKLIINGQKTAMMHFCPQNMSANEEIIVKLHGCDCLHKSNININCDCDNIRLVDKFKYLGLTLDGKMIFNEHIYDLHKRLNPCVAAICMLSDNVTNIR</sequence>
<proteinExistence type="predicted"/>
<dbReference type="EMBL" id="GECU01031087">
    <property type="protein sequence ID" value="JAS76619.1"/>
    <property type="molecule type" value="Transcribed_RNA"/>
</dbReference>
<reference evidence="1" key="1">
    <citation type="submission" date="2015-11" db="EMBL/GenBank/DDBJ databases">
        <title>De novo transcriptome assembly of four potential Pierce s Disease insect vectors from Arizona vineyards.</title>
        <authorList>
            <person name="Tassone E.E."/>
        </authorList>
    </citation>
    <scope>NUCLEOTIDE SEQUENCE</scope>
</reference>